<evidence type="ECO:0000259" key="1">
    <source>
        <dbReference type="Pfam" id="PF01872"/>
    </source>
</evidence>
<dbReference type="PANTHER" id="PTHR38011:SF11">
    <property type="entry name" value="2,5-DIAMINO-6-RIBOSYLAMINO-4(3H)-PYRIMIDINONE 5'-PHOSPHATE REDUCTASE"/>
    <property type="match status" value="1"/>
</dbReference>
<gene>
    <name evidence="2" type="ORF">EV138_1374</name>
</gene>
<sequence length="189" mass="20349">MTENRPRRLALSVLVSLNGVIGEPMTWAGPYFGEGSAAHSLAVLERSDAFLMGRHTYELFARQWPTATGPYADRLNRMPKYVFSSTLTEAEWTNTTIVGGDVVAGVRELKEAGGNDLMVYGHGRFGQTLVDAGLVDELTVTVVPVFVPGGTPLFRDGGQGHHWELVHAGEGHDPGLATLTYRPATAAKA</sequence>
<dbReference type="Proteomes" id="UP000295151">
    <property type="component" value="Unassembled WGS sequence"/>
</dbReference>
<name>A0A4R7T7E4_9ACTN</name>
<protein>
    <submittedName>
        <fullName evidence="2">Dihydrofolate reductase</fullName>
    </submittedName>
</protein>
<dbReference type="SUPFAM" id="SSF53597">
    <property type="entry name" value="Dihydrofolate reductase-like"/>
    <property type="match status" value="1"/>
</dbReference>
<dbReference type="Pfam" id="PF01872">
    <property type="entry name" value="RibD_C"/>
    <property type="match status" value="1"/>
</dbReference>
<dbReference type="InterPro" id="IPR050765">
    <property type="entry name" value="Riboflavin_Biosynth_HTPR"/>
</dbReference>
<keyword evidence="3" id="KW-1185">Reference proteome</keyword>
<accession>A0A4R7T7E4</accession>
<dbReference type="PANTHER" id="PTHR38011">
    <property type="entry name" value="DIHYDROFOLATE REDUCTASE FAMILY PROTEIN (AFU_ORTHOLOGUE AFUA_8G06820)"/>
    <property type="match status" value="1"/>
</dbReference>
<dbReference type="EMBL" id="SOCE01000001">
    <property type="protein sequence ID" value="TDU87842.1"/>
    <property type="molecule type" value="Genomic_DNA"/>
</dbReference>
<dbReference type="GO" id="GO:0008703">
    <property type="term" value="F:5-amino-6-(5-phosphoribosylamino)uracil reductase activity"/>
    <property type="evidence" value="ECO:0007669"/>
    <property type="project" value="InterPro"/>
</dbReference>
<reference evidence="2 3" key="1">
    <citation type="submission" date="2019-03" db="EMBL/GenBank/DDBJ databases">
        <title>Genomic Encyclopedia of Type Strains, Phase III (KMG-III): the genomes of soil and plant-associated and newly described type strains.</title>
        <authorList>
            <person name="Whitman W."/>
        </authorList>
    </citation>
    <scope>NUCLEOTIDE SEQUENCE [LARGE SCALE GENOMIC DNA]</scope>
    <source>
        <strain evidence="2 3">VKM Ac-2575</strain>
    </source>
</reference>
<dbReference type="RefSeq" id="WP_133977558.1">
    <property type="nucleotide sequence ID" value="NZ_SOCE01000001.1"/>
</dbReference>
<evidence type="ECO:0000313" key="2">
    <source>
        <dbReference type="EMBL" id="TDU87842.1"/>
    </source>
</evidence>
<dbReference type="AlphaFoldDB" id="A0A4R7T7E4"/>
<comment type="caution">
    <text evidence="2">The sequence shown here is derived from an EMBL/GenBank/DDBJ whole genome shotgun (WGS) entry which is preliminary data.</text>
</comment>
<dbReference type="InterPro" id="IPR002734">
    <property type="entry name" value="RibDG_C"/>
</dbReference>
<dbReference type="GO" id="GO:0009231">
    <property type="term" value="P:riboflavin biosynthetic process"/>
    <property type="evidence" value="ECO:0007669"/>
    <property type="project" value="InterPro"/>
</dbReference>
<dbReference type="OrthoDB" id="3471498at2"/>
<dbReference type="InterPro" id="IPR024072">
    <property type="entry name" value="DHFR-like_dom_sf"/>
</dbReference>
<dbReference type="Gene3D" id="3.40.430.10">
    <property type="entry name" value="Dihydrofolate Reductase, subunit A"/>
    <property type="match status" value="1"/>
</dbReference>
<feature type="domain" description="Bacterial bifunctional deaminase-reductase C-terminal" evidence="1">
    <location>
        <begin position="11"/>
        <end position="168"/>
    </location>
</feature>
<evidence type="ECO:0000313" key="3">
    <source>
        <dbReference type="Proteomes" id="UP000295151"/>
    </source>
</evidence>
<organism evidence="2 3">
    <name type="scientific">Kribbella voronezhensis</name>
    <dbReference type="NCBI Taxonomy" id="2512212"/>
    <lineage>
        <taxon>Bacteria</taxon>
        <taxon>Bacillati</taxon>
        <taxon>Actinomycetota</taxon>
        <taxon>Actinomycetes</taxon>
        <taxon>Propionibacteriales</taxon>
        <taxon>Kribbellaceae</taxon>
        <taxon>Kribbella</taxon>
    </lineage>
</organism>
<proteinExistence type="predicted"/>